<protein>
    <submittedName>
        <fullName evidence="4">Beta-lactamase family protein</fullName>
    </submittedName>
</protein>
<dbReference type="OrthoDB" id="1522765at2"/>
<dbReference type="RefSeq" id="WP_147166258.1">
    <property type="nucleotide sequence ID" value="NZ_VOOR01000006.1"/>
</dbReference>
<reference evidence="4 5" key="1">
    <citation type="submission" date="2019-08" db="EMBL/GenBank/DDBJ databases">
        <title>Genome of Phaeodactylibacter luteus.</title>
        <authorList>
            <person name="Bowman J.P."/>
        </authorList>
    </citation>
    <scope>NUCLEOTIDE SEQUENCE [LARGE SCALE GENOMIC DNA]</scope>
    <source>
        <strain evidence="4 5">KCTC 42180</strain>
    </source>
</reference>
<dbReference type="InterPro" id="IPR001466">
    <property type="entry name" value="Beta-lactam-related"/>
</dbReference>
<dbReference type="SUPFAM" id="SSF56601">
    <property type="entry name" value="beta-lactamase/transpeptidase-like"/>
    <property type="match status" value="1"/>
</dbReference>
<proteinExistence type="inferred from homology"/>
<dbReference type="InterPro" id="IPR012338">
    <property type="entry name" value="Beta-lactam/transpept-like"/>
</dbReference>
<dbReference type="PANTHER" id="PTHR22935:SF95">
    <property type="entry name" value="BETA-LACTAMASE-LIKE 1-RELATED"/>
    <property type="match status" value="1"/>
</dbReference>
<comment type="caution">
    <text evidence="4">The sequence shown here is derived from an EMBL/GenBank/DDBJ whole genome shotgun (WGS) entry which is preliminary data.</text>
</comment>
<dbReference type="PANTHER" id="PTHR22935">
    <property type="entry name" value="PENICILLIN-BINDING PROTEIN"/>
    <property type="match status" value="1"/>
</dbReference>
<comment type="similarity">
    <text evidence="1">Belongs to the beta-lactamase family.</text>
</comment>
<dbReference type="AlphaFoldDB" id="A0A5C6RZY4"/>
<accession>A0A5C6RZY4</accession>
<dbReference type="Gene3D" id="3.40.710.10">
    <property type="entry name" value="DD-peptidase/beta-lactamase superfamily"/>
    <property type="match status" value="1"/>
</dbReference>
<evidence type="ECO:0000256" key="2">
    <source>
        <dbReference type="SAM" id="SignalP"/>
    </source>
</evidence>
<gene>
    <name evidence="4" type="ORF">FRY97_04615</name>
</gene>
<evidence type="ECO:0000313" key="4">
    <source>
        <dbReference type="EMBL" id="TXB67677.1"/>
    </source>
</evidence>
<dbReference type="Pfam" id="PF00144">
    <property type="entry name" value="Beta-lactamase"/>
    <property type="match status" value="1"/>
</dbReference>
<keyword evidence="2" id="KW-0732">Signal</keyword>
<evidence type="ECO:0000259" key="3">
    <source>
        <dbReference type="Pfam" id="PF00144"/>
    </source>
</evidence>
<evidence type="ECO:0000256" key="1">
    <source>
        <dbReference type="ARBA" id="ARBA00038473"/>
    </source>
</evidence>
<name>A0A5C6RZY4_9BACT</name>
<feature type="domain" description="Beta-lactamase-related" evidence="3">
    <location>
        <begin position="71"/>
        <end position="385"/>
    </location>
</feature>
<organism evidence="4 5">
    <name type="scientific">Phaeodactylibacter luteus</name>
    <dbReference type="NCBI Taxonomy" id="1564516"/>
    <lineage>
        <taxon>Bacteria</taxon>
        <taxon>Pseudomonadati</taxon>
        <taxon>Bacteroidota</taxon>
        <taxon>Saprospiria</taxon>
        <taxon>Saprospirales</taxon>
        <taxon>Haliscomenobacteraceae</taxon>
        <taxon>Phaeodactylibacter</taxon>
    </lineage>
</organism>
<evidence type="ECO:0000313" key="5">
    <source>
        <dbReference type="Proteomes" id="UP000321580"/>
    </source>
</evidence>
<feature type="signal peptide" evidence="2">
    <location>
        <begin position="1"/>
        <end position="25"/>
    </location>
</feature>
<feature type="chain" id="PRO_5022688592" evidence="2">
    <location>
        <begin position="26"/>
        <end position="407"/>
    </location>
</feature>
<dbReference type="InterPro" id="IPR051478">
    <property type="entry name" value="Beta-lactamase-like_AB/R"/>
</dbReference>
<dbReference type="Proteomes" id="UP000321580">
    <property type="component" value="Unassembled WGS sequence"/>
</dbReference>
<dbReference type="EMBL" id="VOOR01000006">
    <property type="protein sequence ID" value="TXB67677.1"/>
    <property type="molecule type" value="Genomic_DNA"/>
</dbReference>
<keyword evidence="5" id="KW-1185">Reference proteome</keyword>
<sequence length="407" mass="43782">MPERLTILQKAIYTFFVFFAAAATASMPQPAYVEGGHRSAAIAAWAEAMDASTVAFLDAQLHRLEQSFALEGVPGYAYAVVKDGVIVAMEGGGACSLSGGEPVTSSTLFRVASLSKGMTGVLAAYLQGQGAFSWADPLGRFWAEGKAALPQHIQDLTLQQLLSHTTGLPRHTFSNLLNMDRPYPLILGMLGQVPLSHEPGTFHNYQNVAFNLAADFMEGACQEPFGQLLQVQLFKPLGMATAGCGLSHYQKAREKAKPHQKRADGYVEAEVSPGYYEVPAAAGVNASIKDMANWLQAMMGSKPGVLSQQALQEVFSPIADIPIGERSLRHWPGITSAHYGLGWRLIDWQGTAVHTHSGYVDGFRAEIGFLPKEDIGIVVLSNGANHTVGAFVPAFLQGYLERFGPQS</sequence>